<keyword evidence="1 3" id="KW-0479">Metal-binding</keyword>
<reference evidence="4" key="1">
    <citation type="submission" date="2021-06" db="EMBL/GenBank/DDBJ databases">
        <title>Sequencing of actinobacteria type strains.</title>
        <authorList>
            <person name="Nguyen G.-S."/>
            <person name="Wentzel A."/>
        </authorList>
    </citation>
    <scope>NUCLEOTIDE SEQUENCE</scope>
    <source>
        <strain evidence="4">P38-E01</strain>
    </source>
</reference>
<feature type="binding site" evidence="3">
    <location>
        <position position="118"/>
    </location>
    <ligand>
        <name>a divalent metal cation</name>
        <dbReference type="ChEBI" id="CHEBI:60240"/>
        <label>1</label>
    </ligand>
</feature>
<dbReference type="GO" id="GO:0005829">
    <property type="term" value="C:cytosol"/>
    <property type="evidence" value="ECO:0007669"/>
    <property type="project" value="TreeGrafter"/>
</dbReference>
<evidence type="ECO:0000313" key="4">
    <source>
        <dbReference type="EMBL" id="MBU7598492.1"/>
    </source>
</evidence>
<organism evidence="4 5">
    <name type="scientific">Streptomyces tardus</name>
    <dbReference type="NCBI Taxonomy" id="2780544"/>
    <lineage>
        <taxon>Bacteria</taxon>
        <taxon>Bacillati</taxon>
        <taxon>Actinomycetota</taxon>
        <taxon>Actinomycetes</taxon>
        <taxon>Kitasatosporales</taxon>
        <taxon>Streptomycetaceae</taxon>
        <taxon>Streptomyces</taxon>
    </lineage>
</organism>
<feature type="binding site" evidence="3">
    <location>
        <position position="229"/>
    </location>
    <ligand>
        <name>a divalent metal cation</name>
        <dbReference type="ChEBI" id="CHEBI:60240"/>
        <label>1</label>
    </ligand>
</feature>
<feature type="binding site" evidence="3">
    <location>
        <position position="179"/>
    </location>
    <ligand>
        <name>a divalent metal cation</name>
        <dbReference type="ChEBI" id="CHEBI:60240"/>
        <label>2</label>
    </ligand>
</feature>
<dbReference type="SUPFAM" id="SSF51556">
    <property type="entry name" value="Metallo-dependent hydrolases"/>
    <property type="match status" value="1"/>
</dbReference>
<dbReference type="Pfam" id="PF01026">
    <property type="entry name" value="TatD_DNase"/>
    <property type="match status" value="1"/>
</dbReference>
<accession>A0A949N5Y4</accession>
<proteinExistence type="predicted"/>
<feature type="binding site" evidence="3">
    <location>
        <position position="28"/>
    </location>
    <ligand>
        <name>a divalent metal cation</name>
        <dbReference type="ChEBI" id="CHEBI:60240"/>
        <label>1</label>
    </ligand>
</feature>
<feature type="binding site" evidence="3">
    <location>
        <position position="26"/>
    </location>
    <ligand>
        <name>a divalent metal cation</name>
        <dbReference type="ChEBI" id="CHEBI:60240"/>
        <label>1</label>
    </ligand>
</feature>
<dbReference type="PROSITE" id="PS01091">
    <property type="entry name" value="TATD_3"/>
    <property type="match status" value="1"/>
</dbReference>
<dbReference type="CDD" id="cd01310">
    <property type="entry name" value="TatD_DNAse"/>
    <property type="match status" value="1"/>
</dbReference>
<dbReference type="Gene3D" id="3.20.20.140">
    <property type="entry name" value="Metal-dependent hydrolases"/>
    <property type="match status" value="1"/>
</dbReference>
<feature type="binding site" evidence="3">
    <location>
        <position position="155"/>
    </location>
    <ligand>
        <name>a divalent metal cation</name>
        <dbReference type="ChEBI" id="CHEBI:60240"/>
        <label>2</label>
    </ligand>
</feature>
<evidence type="ECO:0000256" key="3">
    <source>
        <dbReference type="PIRSR" id="PIRSR005902-1"/>
    </source>
</evidence>
<dbReference type="GO" id="GO:0046872">
    <property type="term" value="F:metal ion binding"/>
    <property type="evidence" value="ECO:0007669"/>
    <property type="project" value="UniProtKB-KW"/>
</dbReference>
<dbReference type="AlphaFoldDB" id="A0A949N5Y4"/>
<dbReference type="GO" id="GO:0016788">
    <property type="term" value="F:hydrolase activity, acting on ester bonds"/>
    <property type="evidence" value="ECO:0007669"/>
    <property type="project" value="InterPro"/>
</dbReference>
<dbReference type="PIRSF" id="PIRSF005902">
    <property type="entry name" value="DNase_TatD"/>
    <property type="match status" value="1"/>
</dbReference>
<dbReference type="RefSeq" id="WP_211041178.1">
    <property type="nucleotide sequence ID" value="NZ_JAELVF020000001.1"/>
</dbReference>
<dbReference type="NCBIfam" id="TIGR00010">
    <property type="entry name" value="YchF/TatD family DNA exonuclease"/>
    <property type="match status" value="1"/>
</dbReference>
<name>A0A949N5Y4_9ACTN</name>
<dbReference type="PANTHER" id="PTHR46124">
    <property type="entry name" value="D-AMINOACYL-TRNA DEACYLASE"/>
    <property type="match status" value="1"/>
</dbReference>
<sequence>MAHDGRKGQAPPPLPEALRIAVADSHTHLDMQDTTVEQALESAAEVGVTTLVQIGCDLERARWAARIAAEHEAIWAAVALHPNEAARLTLEESGAALSEALEGIAELARLPQVRAIGETGLDYFRTGPEGVGAQQESFRRHIALARETGKALVIHDREAHADVLRLLEEEGAPSTTVFHCFSGDAEMARHCAERGYYMSFAGNVTFKNAQPLRDALAHVPAELLLVETDAPFLTPAPYRGRPNAPYLVPITLRCLAEVKGVSEDELAKHIAANSARVFGY</sequence>
<evidence type="ECO:0000313" key="5">
    <source>
        <dbReference type="Proteomes" id="UP000694501"/>
    </source>
</evidence>
<evidence type="ECO:0000256" key="2">
    <source>
        <dbReference type="ARBA" id="ARBA00022801"/>
    </source>
</evidence>
<dbReference type="FunFam" id="3.20.20.140:FF:000048">
    <property type="entry name" value="AraC family transcriptional regulator"/>
    <property type="match status" value="1"/>
</dbReference>
<gene>
    <name evidence="4" type="ORF">JGS22_012920</name>
</gene>
<protein>
    <submittedName>
        <fullName evidence="4">TatD family hydrolase</fullName>
    </submittedName>
</protein>
<dbReference type="Proteomes" id="UP000694501">
    <property type="component" value="Unassembled WGS sequence"/>
</dbReference>
<dbReference type="InterPro" id="IPR015991">
    <property type="entry name" value="TatD/YcfH-like"/>
</dbReference>
<dbReference type="PANTHER" id="PTHR46124:SF2">
    <property type="entry name" value="D-AMINOACYL-TRNA DEACYLASE"/>
    <property type="match status" value="1"/>
</dbReference>
<keyword evidence="5" id="KW-1185">Reference proteome</keyword>
<dbReference type="InterPro" id="IPR032466">
    <property type="entry name" value="Metal_Hydrolase"/>
</dbReference>
<dbReference type="EMBL" id="JAELVF020000001">
    <property type="protein sequence ID" value="MBU7598492.1"/>
    <property type="molecule type" value="Genomic_DNA"/>
</dbReference>
<dbReference type="InterPro" id="IPR018228">
    <property type="entry name" value="DNase_TatD-rel_CS"/>
</dbReference>
<dbReference type="GO" id="GO:0004536">
    <property type="term" value="F:DNA nuclease activity"/>
    <property type="evidence" value="ECO:0007669"/>
    <property type="project" value="InterPro"/>
</dbReference>
<keyword evidence="2 4" id="KW-0378">Hydrolase</keyword>
<evidence type="ECO:0000256" key="1">
    <source>
        <dbReference type="ARBA" id="ARBA00022723"/>
    </source>
</evidence>
<comment type="caution">
    <text evidence="4">The sequence shown here is derived from an EMBL/GenBank/DDBJ whole genome shotgun (WGS) entry which is preliminary data.</text>
</comment>
<dbReference type="InterPro" id="IPR001130">
    <property type="entry name" value="TatD-like"/>
</dbReference>